<accession>A0A177CTT4</accession>
<reference evidence="2 3" key="1">
    <citation type="submission" date="2016-05" db="EMBL/GenBank/DDBJ databases">
        <title>Comparative analysis of secretome profiles of manganese(II)-oxidizing ascomycete fungi.</title>
        <authorList>
            <consortium name="DOE Joint Genome Institute"/>
            <person name="Zeiner C.A."/>
            <person name="Purvine S.O."/>
            <person name="Zink E.M."/>
            <person name="Wu S."/>
            <person name="Pasa-Tolic L."/>
            <person name="Chaput D.L."/>
            <person name="Haridas S."/>
            <person name="Grigoriev I.V."/>
            <person name="Santelli C.M."/>
            <person name="Hansel C.M."/>
        </authorList>
    </citation>
    <scope>NUCLEOTIDE SEQUENCE [LARGE SCALE GENOMIC DNA]</scope>
    <source>
        <strain evidence="2 3">AP3s5-JAC2a</strain>
    </source>
</reference>
<dbReference type="EMBL" id="KV441549">
    <property type="protein sequence ID" value="OAG10322.1"/>
    <property type="molecule type" value="Genomic_DNA"/>
</dbReference>
<evidence type="ECO:0000313" key="2">
    <source>
        <dbReference type="EMBL" id="OAG10322.1"/>
    </source>
</evidence>
<dbReference type="STRING" id="1460663.A0A177CTT4"/>
<dbReference type="GeneID" id="28763482"/>
<dbReference type="InParanoid" id="A0A177CTT4"/>
<dbReference type="AlphaFoldDB" id="A0A177CTT4"/>
<feature type="compositionally biased region" description="Polar residues" evidence="1">
    <location>
        <begin position="210"/>
        <end position="219"/>
    </location>
</feature>
<feature type="compositionally biased region" description="Polar residues" evidence="1">
    <location>
        <begin position="88"/>
        <end position="104"/>
    </location>
</feature>
<evidence type="ECO:0000256" key="1">
    <source>
        <dbReference type="SAM" id="MobiDB-lite"/>
    </source>
</evidence>
<dbReference type="RefSeq" id="XP_018040687.1">
    <property type="nucleotide sequence ID" value="XM_018179996.1"/>
</dbReference>
<evidence type="ECO:0000313" key="3">
    <source>
        <dbReference type="Proteomes" id="UP000077069"/>
    </source>
</evidence>
<feature type="compositionally biased region" description="Polar residues" evidence="1">
    <location>
        <begin position="118"/>
        <end position="137"/>
    </location>
</feature>
<dbReference type="Proteomes" id="UP000077069">
    <property type="component" value="Unassembled WGS sequence"/>
</dbReference>
<feature type="compositionally biased region" description="Polar residues" evidence="1">
    <location>
        <begin position="40"/>
        <end position="49"/>
    </location>
</feature>
<feature type="compositionally biased region" description="Polar residues" evidence="1">
    <location>
        <begin position="1"/>
        <end position="11"/>
    </location>
</feature>
<name>A0A177CTT4_9PLEO</name>
<dbReference type="OrthoDB" id="5429993at2759"/>
<sequence>MPIPTPSSTAKPRSLLSRHKSTNARSERPGQPTLDASRALTRSDSQNTALGEANGETPSRRSFLPQRGLPRAVPRAKGVTEAEPAQDATGSNATANGVTAQQANAGDAKQTRPRPRSLYQTRASQQDTVVSHSSRPTDANRLPVSAGLSRTQSLKRPSVASQAMPPPSRPLHSRTQSTSTPIGARKETGEADNPAPRVERPKSLAMVSGHTRSLSNAPTETAPGISRASARQDGLTRSASTRAKLGQPHGRATASTSRQPEDPVQAKEPREALNQEPRKLVRPAFSTLQQHFTPRKTGKAPTSTFIHAPEPVNHVLPPEIVALQSELLQLHLLHAPSALSMRQWEVSAQKALRSKFDEVASLNQIMQEKERFGQEQKNVLALREWNGSNAISGLAAHIQALSAPLHELPSLLDPGGRFFYLVEAFSKWLSRADQVWSDRDGSGGHGSAMQSLAGLGDTWKEEHAAMMRKLTAFSRHLDGLPPTVPGSSIAYIVTRCQALIEGLLSELQVMQATEADAVSREEHWVEQRLRTIAQDVDVDSETDEEAWRLY</sequence>
<keyword evidence="3" id="KW-1185">Reference proteome</keyword>
<organism evidence="2 3">
    <name type="scientific">Paraphaeosphaeria sporulosa</name>
    <dbReference type="NCBI Taxonomy" id="1460663"/>
    <lineage>
        <taxon>Eukaryota</taxon>
        <taxon>Fungi</taxon>
        <taxon>Dikarya</taxon>
        <taxon>Ascomycota</taxon>
        <taxon>Pezizomycotina</taxon>
        <taxon>Dothideomycetes</taxon>
        <taxon>Pleosporomycetidae</taxon>
        <taxon>Pleosporales</taxon>
        <taxon>Massarineae</taxon>
        <taxon>Didymosphaeriaceae</taxon>
        <taxon>Paraphaeosphaeria</taxon>
    </lineage>
</organism>
<feature type="compositionally biased region" description="Basic and acidic residues" evidence="1">
    <location>
        <begin position="259"/>
        <end position="276"/>
    </location>
</feature>
<protein>
    <submittedName>
        <fullName evidence="2">Uncharacterized protein</fullName>
    </submittedName>
</protein>
<feature type="region of interest" description="Disordered" evidence="1">
    <location>
        <begin position="1"/>
        <end position="276"/>
    </location>
</feature>
<feature type="compositionally biased region" description="Polar residues" evidence="1">
    <location>
        <begin position="148"/>
        <end position="161"/>
    </location>
</feature>
<gene>
    <name evidence="2" type="ORF">CC84DRAFT_1172751</name>
</gene>
<proteinExistence type="predicted"/>